<gene>
    <name evidence="4" type="ORF">IAB44_14540</name>
</gene>
<evidence type="ECO:0000256" key="2">
    <source>
        <dbReference type="SAM" id="MobiDB-lite"/>
    </source>
</evidence>
<evidence type="ECO:0000313" key="5">
    <source>
        <dbReference type="Proteomes" id="UP000823935"/>
    </source>
</evidence>
<dbReference type="SMART" id="SM00062">
    <property type="entry name" value="PBPb"/>
    <property type="match status" value="1"/>
</dbReference>
<name>A0A9D1EUX4_9FIRM</name>
<dbReference type="InterPro" id="IPR001638">
    <property type="entry name" value="Solute-binding_3/MltF_N"/>
</dbReference>
<protein>
    <submittedName>
        <fullName evidence="4">Transporter substrate-binding domain-containing protein</fullName>
    </submittedName>
</protein>
<dbReference type="SUPFAM" id="SSF53850">
    <property type="entry name" value="Periplasmic binding protein-like II"/>
    <property type="match status" value="1"/>
</dbReference>
<dbReference type="PANTHER" id="PTHR35936:SF17">
    <property type="entry name" value="ARGININE-BINDING EXTRACELLULAR PROTEIN ARTP"/>
    <property type="match status" value="1"/>
</dbReference>
<dbReference type="Pfam" id="PF00497">
    <property type="entry name" value="SBP_bac_3"/>
    <property type="match status" value="1"/>
</dbReference>
<dbReference type="AlphaFoldDB" id="A0A9D1EUX4"/>
<feature type="compositionally biased region" description="Acidic residues" evidence="2">
    <location>
        <begin position="21"/>
        <end position="244"/>
    </location>
</feature>
<feature type="compositionally biased region" description="Low complexity" evidence="2">
    <location>
        <begin position="9"/>
        <end position="20"/>
    </location>
</feature>
<proteinExistence type="predicted"/>
<dbReference type="Proteomes" id="UP000823935">
    <property type="component" value="Unassembled WGS sequence"/>
</dbReference>
<dbReference type="PANTHER" id="PTHR35936">
    <property type="entry name" value="MEMBRANE-BOUND LYTIC MUREIN TRANSGLYCOSYLASE F"/>
    <property type="match status" value="1"/>
</dbReference>
<comment type="caution">
    <text evidence="4">The sequence shown here is derived from an EMBL/GenBank/DDBJ whole genome shotgun (WGS) entry which is preliminary data.</text>
</comment>
<evidence type="ECO:0000256" key="1">
    <source>
        <dbReference type="ARBA" id="ARBA00022729"/>
    </source>
</evidence>
<keyword evidence="1" id="KW-0732">Signal</keyword>
<accession>A0A9D1EUX4</accession>
<reference evidence="4" key="2">
    <citation type="journal article" date="2021" name="PeerJ">
        <title>Extensive microbial diversity within the chicken gut microbiome revealed by metagenomics and culture.</title>
        <authorList>
            <person name="Gilroy R."/>
            <person name="Ravi A."/>
            <person name="Getino M."/>
            <person name="Pursley I."/>
            <person name="Horton D.L."/>
            <person name="Alikhan N.F."/>
            <person name="Baker D."/>
            <person name="Gharbi K."/>
            <person name="Hall N."/>
            <person name="Watson M."/>
            <person name="Adriaenssens E.M."/>
            <person name="Foster-Nyarko E."/>
            <person name="Jarju S."/>
            <person name="Secka A."/>
            <person name="Antonio M."/>
            <person name="Oren A."/>
            <person name="Chaudhuri R.R."/>
            <person name="La Ragione R."/>
            <person name="Hildebrand F."/>
            <person name="Pallen M.J."/>
        </authorList>
    </citation>
    <scope>NUCLEOTIDE SEQUENCE</scope>
    <source>
        <strain evidence="4">CHK190-19873</strain>
    </source>
</reference>
<reference evidence="4" key="1">
    <citation type="submission" date="2020-10" db="EMBL/GenBank/DDBJ databases">
        <authorList>
            <person name="Gilroy R."/>
        </authorList>
    </citation>
    <scope>NUCLEOTIDE SEQUENCE</scope>
    <source>
        <strain evidence="4">CHK190-19873</strain>
    </source>
</reference>
<organism evidence="4 5">
    <name type="scientific">Candidatus Limivivens intestinipullorum</name>
    <dbReference type="NCBI Taxonomy" id="2840858"/>
    <lineage>
        <taxon>Bacteria</taxon>
        <taxon>Bacillati</taxon>
        <taxon>Bacillota</taxon>
        <taxon>Clostridia</taxon>
        <taxon>Lachnospirales</taxon>
        <taxon>Lachnospiraceae</taxon>
        <taxon>Lachnospiraceae incertae sedis</taxon>
        <taxon>Candidatus Limivivens</taxon>
    </lineage>
</organism>
<feature type="region of interest" description="Disordered" evidence="2">
    <location>
        <begin position="1"/>
        <end position="253"/>
    </location>
</feature>
<feature type="domain" description="Solute-binding protein family 3/N-terminal" evidence="3">
    <location>
        <begin position="254"/>
        <end position="492"/>
    </location>
</feature>
<evidence type="ECO:0000313" key="4">
    <source>
        <dbReference type="EMBL" id="HIS32742.1"/>
    </source>
</evidence>
<dbReference type="Gene3D" id="3.40.190.10">
    <property type="entry name" value="Periplasmic binding protein-like II"/>
    <property type="match status" value="2"/>
</dbReference>
<sequence>MSGCSTGGTTDTEATTVESTAETESEITTEAESETATETESETVTEAESETATETESETAAETESETETETEAESEITAETESETATEAESETETDSEATTETESEIVTEAESETATEAESETAAETESETETETEAESETTAETESETATEAESETAAETESETVTEAESETATETESETATEAESETAAETESETATEAESETETVTESETEAESETAAETETEAESESAAETDSETEADTETGEKPGEGQTLRVAMECVYAPYNWTQPDDANGAVPISGSSDYANGYDVMMAKHICEELGYELEIVKLDWDSLVPAVQSGNVDCAIAGQSITSQRQLAVDFSEPYYYASIVTLVKADGEYADAQSVEDLAGATCTSQQNTVWYDTCLPQIPDANILAAQDSAPAMLVALDSGRCDLVVTDMPTALAACVAYPDFELLDFSGTDGDFEVSDEEINIGISIQKGNTELLDQVNSVLDDMTEDDYAEMMDEAISIQPLSE</sequence>
<dbReference type="EMBL" id="DVIQ01000099">
    <property type="protein sequence ID" value="HIS32742.1"/>
    <property type="molecule type" value="Genomic_DNA"/>
</dbReference>
<evidence type="ECO:0000259" key="3">
    <source>
        <dbReference type="SMART" id="SM00062"/>
    </source>
</evidence>